<gene>
    <name evidence="3" type="ORF">AAF712_003895</name>
</gene>
<dbReference type="SUPFAM" id="SSF57997">
    <property type="entry name" value="Tropomyosin"/>
    <property type="match status" value="1"/>
</dbReference>
<feature type="compositionally biased region" description="Basic and acidic residues" evidence="2">
    <location>
        <begin position="356"/>
        <end position="379"/>
    </location>
</feature>
<feature type="compositionally biased region" description="Low complexity" evidence="2">
    <location>
        <begin position="106"/>
        <end position="135"/>
    </location>
</feature>
<feature type="region of interest" description="Disordered" evidence="2">
    <location>
        <begin position="229"/>
        <end position="288"/>
    </location>
</feature>
<feature type="compositionally biased region" description="Low complexity" evidence="2">
    <location>
        <begin position="251"/>
        <end position="267"/>
    </location>
</feature>
<feature type="compositionally biased region" description="Low complexity" evidence="2">
    <location>
        <begin position="1233"/>
        <end position="1243"/>
    </location>
</feature>
<feature type="region of interest" description="Disordered" evidence="2">
    <location>
        <begin position="720"/>
        <end position="741"/>
    </location>
</feature>
<dbReference type="Proteomes" id="UP001437256">
    <property type="component" value="Unassembled WGS sequence"/>
</dbReference>
<keyword evidence="1" id="KW-0175">Coiled coil</keyword>
<protein>
    <submittedName>
        <fullName evidence="3">Uncharacterized protein</fullName>
    </submittedName>
</protein>
<feature type="region of interest" description="Disordered" evidence="2">
    <location>
        <begin position="334"/>
        <end position="379"/>
    </location>
</feature>
<feature type="coiled-coil region" evidence="1">
    <location>
        <begin position="585"/>
        <end position="654"/>
    </location>
</feature>
<evidence type="ECO:0000256" key="2">
    <source>
        <dbReference type="SAM" id="MobiDB-lite"/>
    </source>
</evidence>
<feature type="compositionally biased region" description="Low complexity" evidence="2">
    <location>
        <begin position="1189"/>
        <end position="1216"/>
    </location>
</feature>
<dbReference type="EMBL" id="JBBXMP010000015">
    <property type="protein sequence ID" value="KAL0068902.1"/>
    <property type="molecule type" value="Genomic_DNA"/>
</dbReference>
<evidence type="ECO:0000256" key="1">
    <source>
        <dbReference type="SAM" id="Coils"/>
    </source>
</evidence>
<feature type="compositionally biased region" description="Low complexity" evidence="2">
    <location>
        <begin position="1159"/>
        <end position="1181"/>
    </location>
</feature>
<feature type="region of interest" description="Disordered" evidence="2">
    <location>
        <begin position="48"/>
        <end position="160"/>
    </location>
</feature>
<dbReference type="PANTHER" id="PTHR23159:SF31">
    <property type="entry name" value="CENTROSOME-ASSOCIATED PROTEIN CEP250 ISOFORM X1"/>
    <property type="match status" value="1"/>
</dbReference>
<feature type="compositionally biased region" description="Basic residues" evidence="2">
    <location>
        <begin position="68"/>
        <end position="78"/>
    </location>
</feature>
<accession>A0ABR3A689</accession>
<name>A0ABR3A689_9AGAR</name>
<sequence>MFQRFTSALRFGNRHDDEHSTAGTAGTAGPSKGEVIGRVLEQHPNLSVFHSDSDGRQSSSSPPTSPSRLRKHPFKRISKGPEESLRASSPTPSKLSIGKPKKVRSPLPLDQLNNQSQLSLGRATPEPSTPFTPTEPSRRPSLDALRNVGKNGPFGSLRSIRSRGSMDMLQAQLDEQPPALSPIVTGSVRSILREPNTPGTGQNVRFFSRDAYKIMTPDHSTTDIEPNAIQSLFPQTPPPPAPQPLNHEDPSSVVSRASSSPKSGRPSIADIFGQMPEPTAPSESQALVVAEKSSSINISQSSDTSNLLDLSQDIQLPLLPPGLAFDIDFDSAVAPPLSDDDKQQEGHMMTSTPYRGDQRKGKGKEREVPIDEEQPLKLEVDDSIFHHKEKPFKSPGSHSRSQSLSMGQTVFFSMMGSSKRSSTSSVVPSLASDVKTTSTTDSPSVSSIRSRSRALSDTVFQSVLRSSPSTSRTTPEEDINDEASSDVLVYSNKGPEPDPFSANARTYYTPQTMIPTTPPRGVPTHIRKTSKEDSLIVSLQTQLSLQTELCGQYQTDLRARDELVELLNQKLTDVEKEDTRRKGVLRAWKKKVAELERACRMLEDEVEGSRQESMERSLMDEASNQALRMLHRQIATLERDKGDMSRREEVLREEVASLEGMVQERSQDVIQLKEKLWKQDESQRELQEGIRQANEQVELLGNVSLCLVDDEELREQLAEARAEAERRTEEEKRRHHETEAAWESQRTELMLFAENANAEKISLEGEVETLKRQLATRDDEFTTLKAELEAQWGHAEKASERIEALLAEKAEIEQERQALEVSKDMLEQDVKNLQDAKVELDELCQTLEGEKGELEKECQDLSGALEDLQQKVENMELDFNDSENRRNELEEQVQTLGRQVQSGKDSVRYKHEHAEGLAHKLQENEARLTELHMEKRFLEENVARLEKNVGRGDEELNELNDRVLSQEREIEKLSENMAKMSREHTRIVNEQIRDLQDTAAREGEARAELEDLLKRQGEANVELRTSREKVTSLQEETERLRRQVVQLQQDSADKEVKIVQLMKGRDQDKEDLNGLNIALDSKQQELELIKRKMNVRGTAGSTPAPAKIGTAPRRDSAMFSTPSARPSSALSDSGRESVASVKERKLSSETPVKNPALARSTRANAISSISSSKSVTPKPGSMGPPPRPSVGTPTPAQRVPSLSRSSSASSTATTASVPHRRVSSTQILDASKVRAAAAAKRAALGGESPAPSETASEKDEKENLDIRSKRRASMIPTPA</sequence>
<dbReference type="Gene3D" id="1.20.5.170">
    <property type="match status" value="1"/>
</dbReference>
<evidence type="ECO:0000313" key="3">
    <source>
        <dbReference type="EMBL" id="KAL0068902.1"/>
    </source>
</evidence>
<feature type="compositionally biased region" description="Low complexity" evidence="2">
    <location>
        <begin position="418"/>
        <end position="457"/>
    </location>
</feature>
<feature type="region of interest" description="Disordered" evidence="2">
    <location>
        <begin position="1"/>
        <end position="32"/>
    </location>
</feature>
<organism evidence="3 4">
    <name type="scientific">Marasmius tenuissimus</name>
    <dbReference type="NCBI Taxonomy" id="585030"/>
    <lineage>
        <taxon>Eukaryota</taxon>
        <taxon>Fungi</taxon>
        <taxon>Dikarya</taxon>
        <taxon>Basidiomycota</taxon>
        <taxon>Agaricomycotina</taxon>
        <taxon>Agaricomycetes</taxon>
        <taxon>Agaricomycetidae</taxon>
        <taxon>Agaricales</taxon>
        <taxon>Marasmiineae</taxon>
        <taxon>Marasmiaceae</taxon>
        <taxon>Marasmius</taxon>
    </lineage>
</organism>
<comment type="caution">
    <text evidence="3">The sequence shown here is derived from an EMBL/GenBank/DDBJ whole genome shotgun (WGS) entry which is preliminary data.</text>
</comment>
<keyword evidence="4" id="KW-1185">Reference proteome</keyword>
<reference evidence="3 4" key="1">
    <citation type="submission" date="2024-05" db="EMBL/GenBank/DDBJ databases">
        <title>A draft genome resource for the thread blight pathogen Marasmius tenuissimus strain MS-2.</title>
        <authorList>
            <person name="Yulfo-Soto G.E."/>
            <person name="Baruah I.K."/>
            <person name="Amoako-Attah I."/>
            <person name="Bukari Y."/>
            <person name="Meinhardt L.W."/>
            <person name="Bailey B.A."/>
            <person name="Cohen S.P."/>
        </authorList>
    </citation>
    <scope>NUCLEOTIDE SEQUENCE [LARGE SCALE GENOMIC DNA]</scope>
    <source>
        <strain evidence="3 4">MS-2</strain>
    </source>
</reference>
<feature type="compositionally biased region" description="Polar residues" evidence="2">
    <location>
        <begin position="1118"/>
        <end position="1131"/>
    </location>
</feature>
<feature type="compositionally biased region" description="Basic and acidic residues" evidence="2">
    <location>
        <begin position="720"/>
        <end position="739"/>
    </location>
</feature>
<proteinExistence type="predicted"/>
<feature type="region of interest" description="Disordered" evidence="2">
    <location>
        <begin position="1093"/>
        <end position="1279"/>
    </location>
</feature>
<feature type="compositionally biased region" description="Basic and acidic residues" evidence="2">
    <location>
        <begin position="1255"/>
        <end position="1267"/>
    </location>
</feature>
<dbReference type="PANTHER" id="PTHR23159">
    <property type="entry name" value="CENTROSOMAL PROTEIN 2"/>
    <property type="match status" value="1"/>
</dbReference>
<feature type="region of interest" description="Disordered" evidence="2">
    <location>
        <begin position="418"/>
        <end position="503"/>
    </location>
</feature>
<evidence type="ECO:0000313" key="4">
    <source>
        <dbReference type="Proteomes" id="UP001437256"/>
    </source>
</evidence>